<evidence type="ECO:0000259" key="2">
    <source>
        <dbReference type="Pfam" id="PF00303"/>
    </source>
</evidence>
<organism evidence="3 4">
    <name type="scientific">Laspinema olomoucense D3b</name>
    <dbReference type="NCBI Taxonomy" id="2953688"/>
    <lineage>
        <taxon>Bacteria</taxon>
        <taxon>Bacillati</taxon>
        <taxon>Cyanobacteriota</taxon>
        <taxon>Cyanophyceae</taxon>
        <taxon>Oscillatoriophycideae</taxon>
        <taxon>Oscillatoriales</taxon>
        <taxon>Laspinemataceae</taxon>
        <taxon>Laspinema</taxon>
        <taxon>Laspinema olomoucense</taxon>
    </lineage>
</organism>
<gene>
    <name evidence="3" type="ORF">NG792_17985</name>
</gene>
<evidence type="ECO:0000313" key="4">
    <source>
        <dbReference type="Proteomes" id="UP001525961"/>
    </source>
</evidence>
<proteinExistence type="predicted"/>
<dbReference type="Gene3D" id="3.30.572.10">
    <property type="entry name" value="Thymidylate synthase/dCMP hydroxymethylase domain"/>
    <property type="match status" value="1"/>
</dbReference>
<dbReference type="SUPFAM" id="SSF55831">
    <property type="entry name" value="Thymidylate synthase/dCMP hydroxymethylase"/>
    <property type="match status" value="1"/>
</dbReference>
<dbReference type="RefSeq" id="WP_261236313.1">
    <property type="nucleotide sequence ID" value="NZ_JAMXFA010000025.1"/>
</dbReference>
<evidence type="ECO:0000256" key="1">
    <source>
        <dbReference type="ARBA" id="ARBA00022679"/>
    </source>
</evidence>
<keyword evidence="1" id="KW-0808">Transferase</keyword>
<feature type="domain" description="Thymidylate synthase/dCMP hydroxymethylase" evidence="2">
    <location>
        <begin position="146"/>
        <end position="222"/>
    </location>
</feature>
<dbReference type="InterPro" id="IPR036926">
    <property type="entry name" value="Thymidate_synth/dCMP_Mease_sf"/>
</dbReference>
<dbReference type="InterPro" id="IPR023451">
    <property type="entry name" value="Thymidate_synth/dCMP_Mease_dom"/>
</dbReference>
<comment type="caution">
    <text evidence="3">The sequence shown here is derived from an EMBL/GenBank/DDBJ whole genome shotgun (WGS) entry which is preliminary data.</text>
</comment>
<protein>
    <submittedName>
        <fullName evidence="3">Thymidylate synthase</fullName>
    </submittedName>
</protein>
<dbReference type="EMBL" id="JAMXFA010000025">
    <property type="protein sequence ID" value="MCT7979609.1"/>
    <property type="molecule type" value="Genomic_DNA"/>
</dbReference>
<evidence type="ECO:0000313" key="3">
    <source>
        <dbReference type="EMBL" id="MCT7979609.1"/>
    </source>
</evidence>
<keyword evidence="4" id="KW-1185">Reference proteome</keyword>
<sequence>MFRNNTQAFYAELKALLESNETVLWGDVELKAGRSRLIKITSPRERVDIIPNLNCNIFAQIAATFWEMAGRKDLRFLYHYLPQSLDFFEEESFQGSSDDSTFKSWHLNKEIQKIVCILNIDSSSRDAVINLSETQLKESRSSGNIAQNWMQFLIRNGKLHLNVCLQSHDMFSGTSGINPFGLSIIQEAVAYWTGTQVGEFCCFISELHLGDRHRDQAQKVLDSLTPKTLYEFGFTPPQFTTPFPEIDSTLSRWFELEHQMRQQSFKITDELSNISDDLVKNSLELLYIYNRSQYGDKPEEIAQLIAKLPPNDFKIAAVEYFARIWNNRESIHLQPQEKDYFDYLWQRTEPTHSYSFSSIFELLSTLHYKKTLVYKNSWKKHGEALGVFAGISRKYDRLETMFTENVKPTADESVLDTFADLAVYSTKYLTYLAEHYPEMFQEFIQPDSAAEDLQTYWHNEGFDPTSKLLIQRYESSEQWQQISSYQGCFEAIRDAYKELEDIFVNQDWRVSDRRKCSLSADLAIVSLQYLVLASQQEPENFQKFAEAIANL</sequence>
<accession>A0ABT2NA84</accession>
<dbReference type="Proteomes" id="UP001525961">
    <property type="component" value="Unassembled WGS sequence"/>
</dbReference>
<name>A0ABT2NA84_9CYAN</name>
<reference evidence="3 4" key="1">
    <citation type="journal article" date="2022" name="Front. Microbiol.">
        <title>High genomic differentiation and limited gene flow indicate recent cryptic speciation within the genus Laspinema (cyanobacteria).</title>
        <authorList>
            <person name="Stanojkovic A."/>
            <person name="Skoupy S."/>
            <person name="Skaloud P."/>
            <person name="Dvorak P."/>
        </authorList>
    </citation>
    <scope>NUCLEOTIDE SEQUENCE [LARGE SCALE GENOMIC DNA]</scope>
    <source>
        <strain evidence="3 4">D3b</strain>
    </source>
</reference>
<dbReference type="Pfam" id="PF00303">
    <property type="entry name" value="Thymidylat_synt"/>
    <property type="match status" value="1"/>
</dbReference>